<feature type="region of interest" description="Disordered" evidence="3">
    <location>
        <begin position="732"/>
        <end position="769"/>
    </location>
</feature>
<name>A0A0K9NNR3_ZOSMR</name>
<dbReference type="OrthoDB" id="1920276at2759"/>
<feature type="domain" description="Homeobox" evidence="4">
    <location>
        <begin position="72"/>
        <end position="134"/>
    </location>
</feature>
<dbReference type="AlphaFoldDB" id="A0A0K9NNR3"/>
<evidence type="ECO:0000256" key="2">
    <source>
        <dbReference type="ARBA" id="ARBA00023125"/>
    </source>
</evidence>
<comment type="caution">
    <text evidence="5">The sequence shown here is derived from an EMBL/GenBank/DDBJ whole genome shotgun (WGS) entry which is preliminary data.</text>
</comment>
<evidence type="ECO:0000313" key="5">
    <source>
        <dbReference type="EMBL" id="KMZ57712.1"/>
    </source>
</evidence>
<protein>
    <submittedName>
        <fullName evidence="5">LUMINIDEPENDENS-like protein</fullName>
    </submittedName>
</protein>
<dbReference type="PANTHER" id="PTHR33400:SF6">
    <property type="entry name" value="HOMEOBOX PROTEIN LUMINIDEPENDENS"/>
    <property type="match status" value="1"/>
</dbReference>
<feature type="region of interest" description="Disordered" evidence="3">
    <location>
        <begin position="653"/>
        <end position="681"/>
    </location>
</feature>
<accession>A0A0K9NNR3</accession>
<keyword evidence="2" id="KW-0238">DNA-binding</keyword>
<evidence type="ECO:0000256" key="1">
    <source>
        <dbReference type="ARBA" id="ARBA00004123"/>
    </source>
</evidence>
<dbReference type="OMA" id="PKEPWDV"/>
<dbReference type="InterPro" id="IPR009057">
    <property type="entry name" value="Homeodomain-like_sf"/>
</dbReference>
<dbReference type="SUPFAM" id="SSF47676">
    <property type="entry name" value="Conserved domain common to transcription factors TFIIS, elongin A, CRSP70"/>
    <property type="match status" value="1"/>
</dbReference>
<dbReference type="GO" id="GO:0003677">
    <property type="term" value="F:DNA binding"/>
    <property type="evidence" value="ECO:0007669"/>
    <property type="project" value="UniProtKB-KW"/>
</dbReference>
<evidence type="ECO:0000259" key="4">
    <source>
        <dbReference type="SMART" id="SM00389"/>
    </source>
</evidence>
<evidence type="ECO:0000313" key="6">
    <source>
        <dbReference type="Proteomes" id="UP000036987"/>
    </source>
</evidence>
<gene>
    <name evidence="5" type="ORF">ZOSMA_82G00240</name>
</gene>
<dbReference type="EMBL" id="LFYR01002027">
    <property type="protein sequence ID" value="KMZ57712.1"/>
    <property type="molecule type" value="Genomic_DNA"/>
</dbReference>
<sequence length="975" mass="109245">MDIVPVTTDGEEELMDFEMEAVSIDQILKSQGELIHSQLENLTRIVIRQCDLTGVNPLSQEMAAGALSIKIGNRPRDLLNPKAIKYMQSVFSIKDTIGKKETREISALCGATISQVREFFAGQRSRVRKFVRMSREKATMLDKPITSVASNGSININSSSNTIKHVPLNSFSNNVVKECTKVQVINDSCMAMAVQEETQSTFPAENVNKKISGGNTSCSLQDVTIVGADMEDKRFMDNIFSLLRKEETFEGQMKLIEWVLQINNPSVLCWFLTKGGVTILSTWLSQAASEEQTSVILVIFKVFCHLPLHKALPTEMSAILQSVNKLRFYRISDISNKAKFLLSRWSKLLVRCQNGKKSSIDTQKERFRKQRITEILSDESWQSRINIPDDIFALGLDGSERSRESDFKPVLKLLQAPQDISSKNNRQIVSSNKMKQRRKVLLVEHPDRTAGTRCVPVTRATSSNISRPLSADDIQKAKMRALFMQDKYGKVDPIANKKSTAGIDSTKLPLSQRNEASTISKSYNLRVNKDNNNVSAMDCSQEVLVTSIDFKPSDHSKDLLEKMMNGLIIWKMPPEVKINLQWGLCTGENSKEFEVQTQRNRREIETVYYNVTDIPSNPKEPWDVEMDFDDSLTPEIPSEQLPDTDIYADDITDHSQSQLPPENMDSPSVPHAVNAVPPTSGNGMLGPDLELLAVLLKNPDLVFALTSGQGAAMDAQTIALLDIVKNMGAANNETSTSVGENSSKQQLQKQESPATSLPSPTPPSERMMSGWRTQQEHIPPFPGSNVGVLHNVPQTLNTILSTQPSSRANFNLSAIQQTPDINILNRNRNISAAGISLSQHSVVDHENFALSTSLAVSAHRLDMLNHRPISNVSSFPPHTISTTTYNTTSASGMRVDPMPIDQWSSRQHGLFDTSSNAVYRPHTSHNRFQMRRRHEEFDDEEIGMQFNSNESSGFRNRNTQLRGRWRDHGDDWRRR</sequence>
<evidence type="ECO:0000256" key="3">
    <source>
        <dbReference type="SAM" id="MobiDB-lite"/>
    </source>
</evidence>
<dbReference type="InterPro" id="IPR001356">
    <property type="entry name" value="HD"/>
</dbReference>
<dbReference type="SMART" id="SM00389">
    <property type="entry name" value="HOX"/>
    <property type="match status" value="1"/>
</dbReference>
<reference evidence="6" key="1">
    <citation type="journal article" date="2016" name="Nature">
        <title>The genome of the seagrass Zostera marina reveals angiosperm adaptation to the sea.</title>
        <authorList>
            <person name="Olsen J.L."/>
            <person name="Rouze P."/>
            <person name="Verhelst B."/>
            <person name="Lin Y.-C."/>
            <person name="Bayer T."/>
            <person name="Collen J."/>
            <person name="Dattolo E."/>
            <person name="De Paoli E."/>
            <person name="Dittami S."/>
            <person name="Maumus F."/>
            <person name="Michel G."/>
            <person name="Kersting A."/>
            <person name="Lauritano C."/>
            <person name="Lohaus R."/>
            <person name="Toepel M."/>
            <person name="Tonon T."/>
            <person name="Vanneste K."/>
            <person name="Amirebrahimi M."/>
            <person name="Brakel J."/>
            <person name="Bostroem C."/>
            <person name="Chovatia M."/>
            <person name="Grimwood J."/>
            <person name="Jenkins J.W."/>
            <person name="Jueterbock A."/>
            <person name="Mraz A."/>
            <person name="Stam W.T."/>
            <person name="Tice H."/>
            <person name="Bornberg-Bauer E."/>
            <person name="Green P.J."/>
            <person name="Pearson G.A."/>
            <person name="Procaccini G."/>
            <person name="Duarte C.M."/>
            <person name="Schmutz J."/>
            <person name="Reusch T.B.H."/>
            <person name="Van de Peer Y."/>
        </authorList>
    </citation>
    <scope>NUCLEOTIDE SEQUENCE [LARGE SCALE GENOMIC DNA]</scope>
    <source>
        <strain evidence="6">cv. Finnish</strain>
    </source>
</reference>
<dbReference type="PANTHER" id="PTHR33400">
    <property type="entry name" value="ZINC FINGER CCCH DOMAIN-CONTAINING PROTEIN 6-RELATED"/>
    <property type="match status" value="1"/>
</dbReference>
<comment type="subcellular location">
    <subcellularLocation>
        <location evidence="1">Nucleus</location>
    </subcellularLocation>
</comment>
<feature type="compositionally biased region" description="Polar residues" evidence="3">
    <location>
        <begin position="732"/>
        <end position="751"/>
    </location>
</feature>
<organism evidence="5 6">
    <name type="scientific">Zostera marina</name>
    <name type="common">Eelgrass</name>
    <dbReference type="NCBI Taxonomy" id="29655"/>
    <lineage>
        <taxon>Eukaryota</taxon>
        <taxon>Viridiplantae</taxon>
        <taxon>Streptophyta</taxon>
        <taxon>Embryophyta</taxon>
        <taxon>Tracheophyta</taxon>
        <taxon>Spermatophyta</taxon>
        <taxon>Magnoliopsida</taxon>
        <taxon>Liliopsida</taxon>
        <taxon>Zosteraceae</taxon>
        <taxon>Zostera</taxon>
    </lineage>
</organism>
<dbReference type="SUPFAM" id="SSF46689">
    <property type="entry name" value="Homeodomain-like"/>
    <property type="match status" value="1"/>
</dbReference>
<keyword evidence="6" id="KW-1185">Reference proteome</keyword>
<dbReference type="InterPro" id="IPR035441">
    <property type="entry name" value="TFIIS/LEDGF_dom_sf"/>
</dbReference>
<dbReference type="Proteomes" id="UP000036987">
    <property type="component" value="Unassembled WGS sequence"/>
</dbReference>
<dbReference type="GO" id="GO:0010228">
    <property type="term" value="P:vegetative to reproductive phase transition of meristem"/>
    <property type="evidence" value="ECO:0000318"/>
    <property type="project" value="GO_Central"/>
</dbReference>
<dbReference type="STRING" id="29655.A0A0K9NNR3"/>
<proteinExistence type="predicted"/>
<dbReference type="GO" id="GO:0005634">
    <property type="term" value="C:nucleus"/>
    <property type="evidence" value="ECO:0000318"/>
    <property type="project" value="GO_Central"/>
</dbReference>